<evidence type="ECO:0000313" key="2">
    <source>
        <dbReference type="EMBL" id="KAF2223089.1"/>
    </source>
</evidence>
<evidence type="ECO:0000313" key="3">
    <source>
        <dbReference type="Proteomes" id="UP000799538"/>
    </source>
</evidence>
<sequence>MSCLLVILTSNLIPVCQQLEKIKKVQAFFFFDRYRRPGLMPVYPGLTLSPIQKMTHTTIDHRPALRAREGRRGAAMETCICLFWPQDNLIVYRGKAVCAL</sequence>
<dbReference type="EMBL" id="ML992507">
    <property type="protein sequence ID" value="KAF2223089.1"/>
    <property type="molecule type" value="Genomic_DNA"/>
</dbReference>
<organism evidence="2 3">
    <name type="scientific">Elsinoe ampelina</name>
    <dbReference type="NCBI Taxonomy" id="302913"/>
    <lineage>
        <taxon>Eukaryota</taxon>
        <taxon>Fungi</taxon>
        <taxon>Dikarya</taxon>
        <taxon>Ascomycota</taxon>
        <taxon>Pezizomycotina</taxon>
        <taxon>Dothideomycetes</taxon>
        <taxon>Dothideomycetidae</taxon>
        <taxon>Myriangiales</taxon>
        <taxon>Elsinoaceae</taxon>
        <taxon>Elsinoe</taxon>
    </lineage>
</organism>
<feature type="chain" id="PRO_5025505119" evidence="1">
    <location>
        <begin position="19"/>
        <end position="100"/>
    </location>
</feature>
<proteinExistence type="predicted"/>
<name>A0A6A6GBX8_9PEZI</name>
<evidence type="ECO:0000256" key="1">
    <source>
        <dbReference type="SAM" id="SignalP"/>
    </source>
</evidence>
<reference evidence="3" key="1">
    <citation type="journal article" date="2020" name="Stud. Mycol.">
        <title>101 Dothideomycetes genomes: A test case for predicting lifestyles and emergence of pathogens.</title>
        <authorList>
            <person name="Haridas S."/>
            <person name="Albert R."/>
            <person name="Binder M."/>
            <person name="Bloem J."/>
            <person name="LaButti K."/>
            <person name="Salamov A."/>
            <person name="Andreopoulos B."/>
            <person name="Baker S."/>
            <person name="Barry K."/>
            <person name="Bills G."/>
            <person name="Bluhm B."/>
            <person name="Cannon C."/>
            <person name="Castanera R."/>
            <person name="Culley D."/>
            <person name="Daum C."/>
            <person name="Ezra D."/>
            <person name="Gonzalez J."/>
            <person name="Henrissat B."/>
            <person name="Kuo A."/>
            <person name="Liang C."/>
            <person name="Lipzen A."/>
            <person name="Lutzoni F."/>
            <person name="Magnuson J."/>
            <person name="Mondo S."/>
            <person name="Nolan M."/>
            <person name="Ohm R."/>
            <person name="Pangilinan J."/>
            <person name="Park H.-J."/>
            <person name="Ramirez L."/>
            <person name="Alfaro M."/>
            <person name="Sun H."/>
            <person name="Tritt A."/>
            <person name="Yoshinaga Y."/>
            <person name="Zwiers L.-H."/>
            <person name="Turgeon B."/>
            <person name="Goodwin S."/>
            <person name="Spatafora J."/>
            <person name="Crous P."/>
            <person name="Grigoriev I."/>
        </authorList>
    </citation>
    <scope>NUCLEOTIDE SEQUENCE [LARGE SCALE GENOMIC DNA]</scope>
    <source>
        <strain evidence="3">CECT 20119</strain>
    </source>
</reference>
<dbReference type="AlphaFoldDB" id="A0A6A6GBX8"/>
<feature type="signal peptide" evidence="1">
    <location>
        <begin position="1"/>
        <end position="18"/>
    </location>
</feature>
<dbReference type="OrthoDB" id="10373467at2759"/>
<gene>
    <name evidence="2" type="ORF">BDZ85DRAFT_121429</name>
</gene>
<protein>
    <submittedName>
        <fullName evidence="2">Uncharacterized protein</fullName>
    </submittedName>
</protein>
<keyword evidence="1" id="KW-0732">Signal</keyword>
<accession>A0A6A6GBX8</accession>
<keyword evidence="3" id="KW-1185">Reference proteome</keyword>
<dbReference type="Proteomes" id="UP000799538">
    <property type="component" value="Unassembled WGS sequence"/>
</dbReference>